<organism evidence="10 11">
    <name type="scientific">Shewanella morhuae</name>
    <dbReference type="NCBI Taxonomy" id="365591"/>
    <lineage>
        <taxon>Bacteria</taxon>
        <taxon>Pseudomonadati</taxon>
        <taxon>Pseudomonadota</taxon>
        <taxon>Gammaproteobacteria</taxon>
        <taxon>Alteromonadales</taxon>
        <taxon>Shewanellaceae</taxon>
        <taxon>Shewanella</taxon>
    </lineage>
</organism>
<keyword evidence="6 7" id="KW-0676">Redox-active center</keyword>
<dbReference type="InterPro" id="IPR009094">
    <property type="entry name" value="DiS-bond_isomerase_DsbC/G_N_sf"/>
</dbReference>
<keyword evidence="3 7" id="KW-0732">Signal</keyword>
<feature type="signal peptide" evidence="7">
    <location>
        <begin position="1"/>
        <end position="23"/>
    </location>
</feature>
<feature type="domain" description="Disulphide bond isomerase DsbC/G N-terminal" evidence="8">
    <location>
        <begin position="27"/>
        <end position="82"/>
    </location>
</feature>
<evidence type="ECO:0000256" key="5">
    <source>
        <dbReference type="ARBA" id="ARBA00023157"/>
    </source>
</evidence>
<dbReference type="InterPro" id="IPR033954">
    <property type="entry name" value="DiS-bond_Isoase_DsbC/G"/>
</dbReference>
<evidence type="ECO:0000256" key="3">
    <source>
        <dbReference type="ARBA" id="ARBA00022729"/>
    </source>
</evidence>
<protein>
    <recommendedName>
        <fullName evidence="7">Thiol:disulfide interchange protein</fullName>
    </recommendedName>
</protein>
<dbReference type="Gene3D" id="3.10.450.70">
    <property type="entry name" value="Disulphide bond isomerase, DsbC/G, N-terminal"/>
    <property type="match status" value="1"/>
</dbReference>
<dbReference type="GO" id="GO:0042597">
    <property type="term" value="C:periplasmic space"/>
    <property type="evidence" value="ECO:0007669"/>
    <property type="project" value="UniProtKB-SubCell"/>
</dbReference>
<evidence type="ECO:0000259" key="9">
    <source>
        <dbReference type="Pfam" id="PF13098"/>
    </source>
</evidence>
<evidence type="ECO:0000256" key="7">
    <source>
        <dbReference type="RuleBase" id="RU364038"/>
    </source>
</evidence>
<evidence type="ECO:0000259" key="8">
    <source>
        <dbReference type="Pfam" id="PF10411"/>
    </source>
</evidence>
<dbReference type="AlphaFoldDB" id="A0A380BZV4"/>
<dbReference type="Pfam" id="PF13098">
    <property type="entry name" value="Thioredoxin_2"/>
    <property type="match status" value="1"/>
</dbReference>
<feature type="domain" description="Thioredoxin-like fold" evidence="9">
    <location>
        <begin position="113"/>
        <end position="236"/>
    </location>
</feature>
<keyword evidence="4 7" id="KW-0574">Periplasm</keyword>
<evidence type="ECO:0000256" key="4">
    <source>
        <dbReference type="ARBA" id="ARBA00022764"/>
    </source>
</evidence>
<dbReference type="Gene3D" id="3.40.30.10">
    <property type="entry name" value="Glutaredoxin"/>
    <property type="match status" value="1"/>
</dbReference>
<evidence type="ECO:0000313" key="11">
    <source>
        <dbReference type="Proteomes" id="UP000255061"/>
    </source>
</evidence>
<dbReference type="PANTHER" id="PTHR35272">
    <property type="entry name" value="THIOL:DISULFIDE INTERCHANGE PROTEIN DSBC-RELATED"/>
    <property type="match status" value="1"/>
</dbReference>
<dbReference type="EMBL" id="UGYV01000004">
    <property type="protein sequence ID" value="SUJ10233.1"/>
    <property type="molecule type" value="Genomic_DNA"/>
</dbReference>
<proteinExistence type="inferred from homology"/>
<sequence>MKIKKFKIVATAVGIVMAVPSFAANISKDEIKTKFEKLLPFKVNNVADSPLSDFYQLESEKGIFYASHDGKYIFSGSLHHFSEGLLNETALRQRELANSQLGTIKDDLIVFPAKNEKYRVTVFTDPTCGYCRKLHSEIQQYNDLGISIAYAAYPRGGIHSEMDVILKNVWCSDNQADALTKSKNDIPIAAKNCNNPVDKMYQLGEALGINGTPAIILPNGEMIPGYQPANKLLQTLENAG</sequence>
<feature type="chain" id="PRO_5016487624" description="Thiol:disulfide interchange protein" evidence="7">
    <location>
        <begin position="24"/>
        <end position="240"/>
    </location>
</feature>
<dbReference type="Pfam" id="PF10411">
    <property type="entry name" value="DsbC_N"/>
    <property type="match status" value="1"/>
</dbReference>
<comment type="similarity">
    <text evidence="2 7">Belongs to the thioredoxin family. DsbC subfamily.</text>
</comment>
<evidence type="ECO:0000256" key="2">
    <source>
        <dbReference type="ARBA" id="ARBA00009813"/>
    </source>
</evidence>
<dbReference type="Proteomes" id="UP000255061">
    <property type="component" value="Unassembled WGS sequence"/>
</dbReference>
<keyword evidence="5" id="KW-1015">Disulfide bond</keyword>
<dbReference type="InterPro" id="IPR012336">
    <property type="entry name" value="Thioredoxin-like_fold"/>
</dbReference>
<comment type="function">
    <text evidence="7">Required for disulfide bond formation in some periplasmic proteins. Acts by transferring its disulfide bond to other proteins and is reduced in the process.</text>
</comment>
<dbReference type="CDD" id="cd03020">
    <property type="entry name" value="DsbA_DsbC_DsbG"/>
    <property type="match status" value="1"/>
</dbReference>
<gene>
    <name evidence="10" type="primary">dsbC_2</name>
    <name evidence="10" type="ORF">NCTC10736_04101</name>
</gene>
<dbReference type="SUPFAM" id="SSF54423">
    <property type="entry name" value="DsbC/DsbG N-terminal domain-like"/>
    <property type="match status" value="1"/>
</dbReference>
<evidence type="ECO:0000313" key="10">
    <source>
        <dbReference type="EMBL" id="SUJ10233.1"/>
    </source>
</evidence>
<dbReference type="InterPro" id="IPR018950">
    <property type="entry name" value="DiS-bond_isomerase_DsbC/G_N"/>
</dbReference>
<evidence type="ECO:0000256" key="1">
    <source>
        <dbReference type="ARBA" id="ARBA00004418"/>
    </source>
</evidence>
<dbReference type="InterPro" id="IPR017937">
    <property type="entry name" value="Thioredoxin_CS"/>
</dbReference>
<dbReference type="PANTHER" id="PTHR35272:SF3">
    <property type="entry name" value="THIOL:DISULFIDE INTERCHANGE PROTEIN DSBC"/>
    <property type="match status" value="1"/>
</dbReference>
<reference evidence="10 11" key="1">
    <citation type="submission" date="2018-06" db="EMBL/GenBank/DDBJ databases">
        <authorList>
            <consortium name="Pathogen Informatics"/>
            <person name="Doyle S."/>
        </authorList>
    </citation>
    <scope>NUCLEOTIDE SEQUENCE [LARGE SCALE GENOMIC DNA]</scope>
    <source>
        <strain evidence="10 11">NCTC10736</strain>
    </source>
</reference>
<dbReference type="InterPro" id="IPR051470">
    <property type="entry name" value="Thiol:disulfide_interchange"/>
</dbReference>
<name>A0A380BZV4_9GAMM</name>
<comment type="subcellular location">
    <subcellularLocation>
        <location evidence="1 7">Periplasm</location>
    </subcellularLocation>
</comment>
<evidence type="ECO:0000256" key="6">
    <source>
        <dbReference type="ARBA" id="ARBA00023284"/>
    </source>
</evidence>
<dbReference type="PROSITE" id="PS00194">
    <property type="entry name" value="THIOREDOXIN_1"/>
    <property type="match status" value="1"/>
</dbReference>
<dbReference type="RefSeq" id="WP_115407356.1">
    <property type="nucleotide sequence ID" value="NZ_UGYV01000004.1"/>
</dbReference>
<dbReference type="InterPro" id="IPR036249">
    <property type="entry name" value="Thioredoxin-like_sf"/>
</dbReference>
<dbReference type="SUPFAM" id="SSF52833">
    <property type="entry name" value="Thioredoxin-like"/>
    <property type="match status" value="1"/>
</dbReference>
<accession>A0A380BZV4</accession>